<dbReference type="NCBIfam" id="TIGR01554">
    <property type="entry name" value="major_cap_HK97"/>
    <property type="match status" value="1"/>
</dbReference>
<dbReference type="AlphaFoldDB" id="A0A953LIA4"/>
<dbReference type="Proteomes" id="UP000732377">
    <property type="component" value="Unassembled WGS sequence"/>
</dbReference>
<dbReference type="SUPFAM" id="SSF56563">
    <property type="entry name" value="Major capsid protein gp5"/>
    <property type="match status" value="1"/>
</dbReference>
<reference evidence="4" key="1">
    <citation type="submission" date="2017-11" db="EMBL/GenBank/DDBJ databases">
        <title>Three new genomes from thermophilic consortium.</title>
        <authorList>
            <person name="Quaggio R."/>
            <person name="Amgarten D."/>
            <person name="Setubal J.C."/>
        </authorList>
    </citation>
    <scope>NUCLEOTIDE SEQUENCE</scope>
    <source>
        <strain evidence="4">ZCTH01-B2</strain>
    </source>
</reference>
<dbReference type="InterPro" id="IPR024455">
    <property type="entry name" value="Phage_capsid"/>
</dbReference>
<proteinExistence type="predicted"/>
<organism evidence="4 5">
    <name type="scientific">Symbiobacterium thermophilum</name>
    <dbReference type="NCBI Taxonomy" id="2734"/>
    <lineage>
        <taxon>Bacteria</taxon>
        <taxon>Bacillati</taxon>
        <taxon>Bacillota</taxon>
        <taxon>Clostridia</taxon>
        <taxon>Eubacteriales</taxon>
        <taxon>Symbiobacteriaceae</taxon>
        <taxon>Symbiobacterium</taxon>
    </lineage>
</organism>
<dbReference type="Pfam" id="PF05065">
    <property type="entry name" value="Phage_capsid"/>
    <property type="match status" value="1"/>
</dbReference>
<dbReference type="EMBL" id="PIUK01000337">
    <property type="protein sequence ID" value="MBY6278093.1"/>
    <property type="molecule type" value="Genomic_DNA"/>
</dbReference>
<sequence length="381" mass="42230">MKSTVYDLKAKLATVGEQLQAVENELVSKLANPAVAMEEINKLESQKADLQKRFDLLKEAHDRAVAEQEARIRRDNPIGAAATDKERLIAAKAEFIRATIQGRPIADEVRNVLRAIPSPNTTGGDKFLPSTLSEQLIYEPFVTNPLRGAIRVTNIKGLEIPKIAYTLDDDGFITDEETAKELELEGDRVTFGRNKFKVKAAISDTVLHGSDLALVQYVENALRSGLAAKEKKVTFATSGPDAEKHMSFYQVGIKEVEGADLYEAILNAIADLHEDFRERARVVMRFADWVKILQKLANSSVALYQAQPEQIIGKPVIFSDAAVTPIVGDLSYVHLNYDGELVYDSDKDVDSGDYLFVLTGWMDQHILLKSAFRLAKVVPTV</sequence>
<gene>
    <name evidence="4" type="ORF">CWE10_18310</name>
</gene>
<evidence type="ECO:0000259" key="3">
    <source>
        <dbReference type="Pfam" id="PF05065"/>
    </source>
</evidence>
<dbReference type="RefSeq" id="WP_273381549.1">
    <property type="nucleotide sequence ID" value="NZ_PIUK01000337.1"/>
</dbReference>
<name>A0A953LIA4_SYMTR</name>
<feature type="domain" description="Phage capsid-like C-terminal" evidence="3">
    <location>
        <begin position="127"/>
        <end position="376"/>
    </location>
</feature>
<keyword evidence="2" id="KW-0175">Coiled coil</keyword>
<protein>
    <submittedName>
        <fullName evidence="4">Phage major capsid protein</fullName>
    </submittedName>
</protein>
<evidence type="ECO:0000313" key="4">
    <source>
        <dbReference type="EMBL" id="MBY6278093.1"/>
    </source>
</evidence>
<evidence type="ECO:0000256" key="2">
    <source>
        <dbReference type="SAM" id="Coils"/>
    </source>
</evidence>
<comment type="subcellular location">
    <subcellularLocation>
        <location evidence="1">Virion</location>
    </subcellularLocation>
</comment>
<feature type="coiled-coil region" evidence="2">
    <location>
        <begin position="40"/>
        <end position="67"/>
    </location>
</feature>
<dbReference type="InterPro" id="IPR054612">
    <property type="entry name" value="Phage_capsid-like_C"/>
</dbReference>
<evidence type="ECO:0000256" key="1">
    <source>
        <dbReference type="ARBA" id="ARBA00004328"/>
    </source>
</evidence>
<comment type="caution">
    <text evidence="4">The sequence shown here is derived from an EMBL/GenBank/DDBJ whole genome shotgun (WGS) entry which is preliminary data.</text>
</comment>
<evidence type="ECO:0000313" key="5">
    <source>
        <dbReference type="Proteomes" id="UP000732377"/>
    </source>
</evidence>
<accession>A0A953LIA4</accession>